<dbReference type="CDD" id="cd03261">
    <property type="entry name" value="ABC_Org_Solvent_Resistant"/>
    <property type="match status" value="1"/>
</dbReference>
<sequence>MSDILVKIRDLHFSRSNRKIFDGLSMDIPRQGVTAIMGPSGTGKTTLLKLIGGQLTPDSGLIEVDGLDVNQLSTRKLFELRQRMGMLFQSGALLTDLSVFENVAYPLREHTKLNEAMIRHLVLLKLNAVGLRGAAELSPSELSGGMARRVALARAIALDPMMIMYDEPFTGQDPISMGVLVSLIDELNNALNICSIVVSHDVPETLSIADYVHIISAGKVVESGSPDTLKNSSSAWTQQFVQGDPDGPVPFHYPAEPILDDLYRVRK</sequence>
<dbReference type="SUPFAM" id="SSF52540">
    <property type="entry name" value="P-loop containing nucleoside triphosphate hydrolases"/>
    <property type="match status" value="1"/>
</dbReference>
<gene>
    <name evidence="5" type="ORF">MNBD_GAMMA06-248</name>
</gene>
<dbReference type="PROSITE" id="PS50893">
    <property type="entry name" value="ABC_TRANSPORTER_2"/>
    <property type="match status" value="1"/>
</dbReference>
<dbReference type="PANTHER" id="PTHR43023">
    <property type="entry name" value="PROTEIN TRIGALACTOSYLDIACYLGLYCEROL 3, CHLOROPLASTIC"/>
    <property type="match status" value="1"/>
</dbReference>
<dbReference type="Pfam" id="PF00005">
    <property type="entry name" value="ABC_tran"/>
    <property type="match status" value="1"/>
</dbReference>
<dbReference type="PANTHER" id="PTHR43023:SF6">
    <property type="entry name" value="INTERMEMBRANE PHOSPHOLIPID TRANSPORT SYSTEM ATP-BINDING PROTEIN MLAF"/>
    <property type="match status" value="1"/>
</dbReference>
<dbReference type="InterPro" id="IPR027417">
    <property type="entry name" value="P-loop_NTPase"/>
</dbReference>
<dbReference type="InterPro" id="IPR017871">
    <property type="entry name" value="ABC_transporter-like_CS"/>
</dbReference>
<accession>A0A3B0WC96</accession>
<dbReference type="GO" id="GO:0016887">
    <property type="term" value="F:ATP hydrolysis activity"/>
    <property type="evidence" value="ECO:0007669"/>
    <property type="project" value="InterPro"/>
</dbReference>
<dbReference type="Gene3D" id="3.40.50.300">
    <property type="entry name" value="P-loop containing nucleotide triphosphate hydrolases"/>
    <property type="match status" value="1"/>
</dbReference>
<dbReference type="EMBL" id="UOFD01000064">
    <property type="protein sequence ID" value="VAW53608.1"/>
    <property type="molecule type" value="Genomic_DNA"/>
</dbReference>
<protein>
    <submittedName>
        <fullName evidence="5">Phospholipid ABC transporter ATP-binding protein MlaF</fullName>
    </submittedName>
</protein>
<reference evidence="5" key="1">
    <citation type="submission" date="2018-06" db="EMBL/GenBank/DDBJ databases">
        <authorList>
            <person name="Zhirakovskaya E."/>
        </authorList>
    </citation>
    <scope>NUCLEOTIDE SEQUENCE</scope>
</reference>
<name>A0A3B0WC96_9ZZZZ</name>
<dbReference type="PROSITE" id="PS00211">
    <property type="entry name" value="ABC_TRANSPORTER_1"/>
    <property type="match status" value="1"/>
</dbReference>
<dbReference type="SMART" id="SM00382">
    <property type="entry name" value="AAA"/>
    <property type="match status" value="1"/>
</dbReference>
<organism evidence="5">
    <name type="scientific">hydrothermal vent metagenome</name>
    <dbReference type="NCBI Taxonomy" id="652676"/>
    <lineage>
        <taxon>unclassified sequences</taxon>
        <taxon>metagenomes</taxon>
        <taxon>ecological metagenomes</taxon>
    </lineage>
</organism>
<keyword evidence="3 5" id="KW-0067">ATP-binding</keyword>
<keyword evidence="2" id="KW-0547">Nucleotide-binding</keyword>
<feature type="domain" description="ABC transporter" evidence="4">
    <location>
        <begin position="6"/>
        <end position="242"/>
    </location>
</feature>
<dbReference type="InterPro" id="IPR003593">
    <property type="entry name" value="AAA+_ATPase"/>
</dbReference>
<evidence type="ECO:0000259" key="4">
    <source>
        <dbReference type="PROSITE" id="PS50893"/>
    </source>
</evidence>
<dbReference type="InterPro" id="IPR003439">
    <property type="entry name" value="ABC_transporter-like_ATP-bd"/>
</dbReference>
<keyword evidence="1" id="KW-0813">Transport</keyword>
<proteinExistence type="predicted"/>
<dbReference type="AlphaFoldDB" id="A0A3B0WC96"/>
<evidence type="ECO:0000256" key="2">
    <source>
        <dbReference type="ARBA" id="ARBA00022741"/>
    </source>
</evidence>
<dbReference type="GO" id="GO:0005524">
    <property type="term" value="F:ATP binding"/>
    <property type="evidence" value="ECO:0007669"/>
    <property type="project" value="UniProtKB-KW"/>
</dbReference>
<evidence type="ECO:0000313" key="5">
    <source>
        <dbReference type="EMBL" id="VAW53608.1"/>
    </source>
</evidence>
<evidence type="ECO:0000256" key="3">
    <source>
        <dbReference type="ARBA" id="ARBA00022840"/>
    </source>
</evidence>
<evidence type="ECO:0000256" key="1">
    <source>
        <dbReference type="ARBA" id="ARBA00022448"/>
    </source>
</evidence>